<dbReference type="PANTHER" id="PTHR30204:SF96">
    <property type="entry name" value="CHROMOSOME-ANCHORING PROTEIN RACA"/>
    <property type="match status" value="1"/>
</dbReference>
<dbReference type="Proteomes" id="UP000679247">
    <property type="component" value="Chromosome"/>
</dbReference>
<dbReference type="PRINTS" id="PR00040">
    <property type="entry name" value="HTHMERR"/>
</dbReference>
<organism evidence="3 4">
    <name type="scientific">Cytobacillus gottheilii</name>
    <dbReference type="NCBI Taxonomy" id="859144"/>
    <lineage>
        <taxon>Bacteria</taxon>
        <taxon>Bacillati</taxon>
        <taxon>Bacillota</taxon>
        <taxon>Bacilli</taxon>
        <taxon>Bacillales</taxon>
        <taxon>Bacillaceae</taxon>
        <taxon>Cytobacillus</taxon>
    </lineage>
</organism>
<evidence type="ECO:0000313" key="4">
    <source>
        <dbReference type="Proteomes" id="UP000679247"/>
    </source>
</evidence>
<evidence type="ECO:0000259" key="2">
    <source>
        <dbReference type="PROSITE" id="PS50937"/>
    </source>
</evidence>
<sequence length="255" mass="30557">MEVTIGPFAKMAGTTVRTLRYYDKIGLLCPKKYNDNGNKIYTAAEWEQFQQINIYKHLGLSLSEIKEQMKNERLKNRELLLMQKQLILKKQEELTEILDVITRMERLYNIEDISDEDLDEFAFIMLDLFRREKAQIQSFEKHFNEDEQLIQQLNLLKDPEIKKKMDREIWNLLQAIKNSIQFKDSKSKKKVQEILTEMDGLFPGTATFLNMTDDDTFLTEHFHEFNNYFPEDIANYIYKEMKAYYEEKKDKKEEG</sequence>
<accession>A0ABX8FEW3</accession>
<feature type="domain" description="HTH merR-type" evidence="2">
    <location>
        <begin position="1"/>
        <end position="71"/>
    </location>
</feature>
<dbReference type="SMART" id="SM00422">
    <property type="entry name" value="HTH_MERR"/>
    <property type="match status" value="1"/>
</dbReference>
<dbReference type="EMBL" id="CP071709">
    <property type="protein sequence ID" value="QVY62544.1"/>
    <property type="molecule type" value="Genomic_DNA"/>
</dbReference>
<dbReference type="CDD" id="cd01106">
    <property type="entry name" value="HTH_TipAL-Mta"/>
    <property type="match status" value="1"/>
</dbReference>
<dbReference type="PROSITE" id="PS50937">
    <property type="entry name" value="HTH_MERR_2"/>
    <property type="match status" value="1"/>
</dbReference>
<keyword evidence="1" id="KW-0238">DNA-binding</keyword>
<protein>
    <submittedName>
        <fullName evidence="3">MerR family transcriptional regulator</fullName>
    </submittedName>
</protein>
<evidence type="ECO:0000256" key="1">
    <source>
        <dbReference type="ARBA" id="ARBA00023125"/>
    </source>
</evidence>
<dbReference type="InterPro" id="IPR009061">
    <property type="entry name" value="DNA-bd_dom_put_sf"/>
</dbReference>
<reference evidence="3 4" key="1">
    <citation type="submission" date="2021-03" db="EMBL/GenBank/DDBJ databases">
        <title>The first data on the complete genome of the tetrodotoxin-producing bacterium.</title>
        <authorList>
            <person name="Melnikova D.I."/>
            <person name="Nijland R."/>
            <person name="Magarlamov T.Y."/>
        </authorList>
    </citation>
    <scope>NUCLEOTIDE SEQUENCE [LARGE SCALE GENOMIC DNA]</scope>
    <source>
        <strain evidence="3 4">1839</strain>
    </source>
</reference>
<dbReference type="InterPro" id="IPR000551">
    <property type="entry name" value="MerR-type_HTH_dom"/>
</dbReference>
<keyword evidence="4" id="KW-1185">Reference proteome</keyword>
<dbReference type="Pfam" id="PF13411">
    <property type="entry name" value="MerR_1"/>
    <property type="match status" value="1"/>
</dbReference>
<dbReference type="InterPro" id="IPR047057">
    <property type="entry name" value="MerR_fam"/>
</dbReference>
<name>A0ABX8FEW3_9BACI</name>
<proteinExistence type="predicted"/>
<dbReference type="SUPFAM" id="SSF46955">
    <property type="entry name" value="Putative DNA-binding domain"/>
    <property type="match status" value="1"/>
</dbReference>
<dbReference type="RefSeq" id="WP_214477993.1">
    <property type="nucleotide sequence ID" value="NZ_CP071709.1"/>
</dbReference>
<evidence type="ECO:0000313" key="3">
    <source>
        <dbReference type="EMBL" id="QVY62544.1"/>
    </source>
</evidence>
<dbReference type="Gene3D" id="1.10.1660.10">
    <property type="match status" value="1"/>
</dbReference>
<gene>
    <name evidence="3" type="ORF">J1899_05600</name>
</gene>
<dbReference type="PANTHER" id="PTHR30204">
    <property type="entry name" value="REDOX-CYCLING DRUG-SENSING TRANSCRIPTIONAL ACTIVATOR SOXR"/>
    <property type="match status" value="1"/>
</dbReference>